<dbReference type="PANTHER" id="PTHR12311">
    <property type="entry name" value="ACTIVATOR OF BASAL TRANSCRIPTION 1"/>
    <property type="match status" value="1"/>
</dbReference>
<dbReference type="GO" id="GO:0000472">
    <property type="term" value="P:endonucleolytic cleavage to generate mature 5'-end of SSU-rRNA from (SSU-rRNA, 5.8S rRNA, LSU-rRNA)"/>
    <property type="evidence" value="ECO:0007669"/>
    <property type="project" value="TreeGrafter"/>
</dbReference>
<dbReference type="InterPro" id="IPR000504">
    <property type="entry name" value="RRM_dom"/>
</dbReference>
<dbReference type="CDD" id="cd12263">
    <property type="entry name" value="RRM_ABT1_like"/>
    <property type="match status" value="1"/>
</dbReference>
<dbReference type="Gene3D" id="3.30.70.330">
    <property type="match status" value="1"/>
</dbReference>
<name>A0A915CV65_9BILA</name>
<comment type="subcellular location">
    <subcellularLocation>
        <location evidence="1">Nucleus</location>
        <location evidence="1">Nucleolus</location>
    </subcellularLocation>
</comment>
<dbReference type="GO" id="GO:0034462">
    <property type="term" value="P:small-subunit processome assembly"/>
    <property type="evidence" value="ECO:0007669"/>
    <property type="project" value="TreeGrafter"/>
</dbReference>
<feature type="domain" description="RRM" evidence="7">
    <location>
        <begin position="12"/>
        <end position="88"/>
    </location>
</feature>
<evidence type="ECO:0000256" key="3">
    <source>
        <dbReference type="ARBA" id="ARBA00020737"/>
    </source>
</evidence>
<dbReference type="SUPFAM" id="SSF54928">
    <property type="entry name" value="RNA-binding domain, RBD"/>
    <property type="match status" value="1"/>
</dbReference>
<dbReference type="WBParaSite" id="jg12995">
    <property type="protein sequence ID" value="jg12995"/>
    <property type="gene ID" value="jg12995"/>
</dbReference>
<dbReference type="InterPro" id="IPR039119">
    <property type="entry name" value="ABT1/Esf2"/>
</dbReference>
<comment type="similarity">
    <text evidence="2">Belongs to the ESF2/ABP1 family.</text>
</comment>
<proteinExistence type="inferred from homology"/>
<keyword evidence="5" id="KW-0539">Nucleus</keyword>
<dbReference type="PROSITE" id="PS50102">
    <property type="entry name" value="RRM"/>
    <property type="match status" value="1"/>
</dbReference>
<organism evidence="8 9">
    <name type="scientific">Ditylenchus dipsaci</name>
    <dbReference type="NCBI Taxonomy" id="166011"/>
    <lineage>
        <taxon>Eukaryota</taxon>
        <taxon>Metazoa</taxon>
        <taxon>Ecdysozoa</taxon>
        <taxon>Nematoda</taxon>
        <taxon>Chromadorea</taxon>
        <taxon>Rhabditida</taxon>
        <taxon>Tylenchina</taxon>
        <taxon>Tylenchomorpha</taxon>
        <taxon>Sphaerularioidea</taxon>
        <taxon>Anguinidae</taxon>
        <taxon>Anguininae</taxon>
        <taxon>Ditylenchus</taxon>
    </lineage>
</organism>
<reference evidence="9" key="1">
    <citation type="submission" date="2022-11" db="UniProtKB">
        <authorList>
            <consortium name="WormBaseParasite"/>
        </authorList>
    </citation>
    <scope>IDENTIFICATION</scope>
</reference>
<dbReference type="InterPro" id="IPR012677">
    <property type="entry name" value="Nucleotide-bd_a/b_plait_sf"/>
</dbReference>
<accession>A0A915CV65</accession>
<evidence type="ECO:0000313" key="9">
    <source>
        <dbReference type="WBParaSite" id="jg12995"/>
    </source>
</evidence>
<keyword evidence="4 6" id="KW-0694">RNA-binding</keyword>
<protein>
    <recommendedName>
        <fullName evidence="3">Activator of basal transcription 1</fullName>
    </recommendedName>
</protein>
<dbReference type="Proteomes" id="UP000887574">
    <property type="component" value="Unplaced"/>
</dbReference>
<dbReference type="InterPro" id="IPR034353">
    <property type="entry name" value="ABT1/ESF2_RRM"/>
</dbReference>
<dbReference type="GO" id="GO:0005730">
    <property type="term" value="C:nucleolus"/>
    <property type="evidence" value="ECO:0007669"/>
    <property type="project" value="UniProtKB-SubCell"/>
</dbReference>
<dbReference type="PANTHER" id="PTHR12311:SF7">
    <property type="entry name" value="ACTIVATOR OF BASAL TRANSCRIPTION 1"/>
    <property type="match status" value="1"/>
</dbReference>
<sequence>MDDPEKKQRKSGVVYVQTVPPLFTVSKMREVLSEYGEIGRVYLAAEKQRLKSGKRRKRYIEGWVEFKSKREAKNTVDLLNGKQVGGKRRSSAYDTLWSLKYLSGFKWVHLTEQLAYERQVEEQRMRAEISQAKRQAEHFAEQVEKGSKIRRLEEKVLKKGGLWERYQHQIQQRQVLKEAKKSKSKQVNQSDKFLHMISTRSRRMKTNKSIVTIAQ</sequence>
<dbReference type="InterPro" id="IPR035979">
    <property type="entry name" value="RBD_domain_sf"/>
</dbReference>
<keyword evidence="8" id="KW-1185">Reference proteome</keyword>
<dbReference type="GO" id="GO:0000447">
    <property type="term" value="P:endonucleolytic cleavage in ITS1 to separate SSU-rRNA from 5.8S rRNA and LSU-rRNA from tricistronic rRNA transcript (SSU-rRNA, 5.8S rRNA, LSU-rRNA)"/>
    <property type="evidence" value="ECO:0007669"/>
    <property type="project" value="TreeGrafter"/>
</dbReference>
<evidence type="ECO:0000256" key="6">
    <source>
        <dbReference type="PROSITE-ProRule" id="PRU00176"/>
    </source>
</evidence>
<evidence type="ECO:0000256" key="1">
    <source>
        <dbReference type="ARBA" id="ARBA00004604"/>
    </source>
</evidence>
<evidence type="ECO:0000256" key="5">
    <source>
        <dbReference type="ARBA" id="ARBA00023242"/>
    </source>
</evidence>
<dbReference type="GO" id="GO:0000480">
    <property type="term" value="P:endonucleolytic cleavage in 5'-ETS of tricistronic rRNA transcript (SSU-rRNA, 5.8S rRNA, LSU-rRNA)"/>
    <property type="evidence" value="ECO:0007669"/>
    <property type="project" value="TreeGrafter"/>
</dbReference>
<dbReference type="AlphaFoldDB" id="A0A915CV65"/>
<evidence type="ECO:0000259" key="7">
    <source>
        <dbReference type="PROSITE" id="PS50102"/>
    </source>
</evidence>
<evidence type="ECO:0000256" key="4">
    <source>
        <dbReference type="ARBA" id="ARBA00022884"/>
    </source>
</evidence>
<dbReference type="Pfam" id="PF00076">
    <property type="entry name" value="RRM_1"/>
    <property type="match status" value="1"/>
</dbReference>
<evidence type="ECO:0000256" key="2">
    <source>
        <dbReference type="ARBA" id="ARBA00005819"/>
    </source>
</evidence>
<dbReference type="GO" id="GO:0003723">
    <property type="term" value="F:RNA binding"/>
    <property type="evidence" value="ECO:0007669"/>
    <property type="project" value="UniProtKB-UniRule"/>
</dbReference>
<evidence type="ECO:0000313" key="8">
    <source>
        <dbReference type="Proteomes" id="UP000887574"/>
    </source>
</evidence>